<feature type="compositionally biased region" description="Basic and acidic residues" evidence="1">
    <location>
        <begin position="1"/>
        <end position="15"/>
    </location>
</feature>
<protein>
    <submittedName>
        <fullName evidence="2">Uncharacterized protein</fullName>
    </submittedName>
</protein>
<evidence type="ECO:0000313" key="3">
    <source>
        <dbReference type="Proteomes" id="UP000026962"/>
    </source>
</evidence>
<dbReference type="EnsemblPlants" id="OPUNC02G28810.1">
    <property type="protein sequence ID" value="OPUNC02G28810.1"/>
    <property type="gene ID" value="OPUNC02G28810"/>
</dbReference>
<dbReference type="AlphaFoldDB" id="A0A0E0K4T1"/>
<evidence type="ECO:0000313" key="2">
    <source>
        <dbReference type="EnsemblPlants" id="OPUNC02G28810.1"/>
    </source>
</evidence>
<dbReference type="HOGENOM" id="CLU_114716_1_0_1"/>
<dbReference type="Gramene" id="OPUNC02G28810.1">
    <property type="protein sequence ID" value="OPUNC02G28810.1"/>
    <property type="gene ID" value="OPUNC02G28810"/>
</dbReference>
<sequence>MSEETSREGLHDGRGARTTAATVVTWRRSGDARSIRRRPCRLTMTSADDEDVDARTTMKTTKATKLRSEGMTQLQLNVDAATRVHQ</sequence>
<proteinExistence type="predicted"/>
<reference evidence="2" key="1">
    <citation type="submission" date="2015-04" db="UniProtKB">
        <authorList>
            <consortium name="EnsemblPlants"/>
        </authorList>
    </citation>
    <scope>IDENTIFICATION</scope>
</reference>
<feature type="region of interest" description="Disordered" evidence="1">
    <location>
        <begin position="1"/>
        <end position="23"/>
    </location>
</feature>
<keyword evidence="3" id="KW-1185">Reference proteome</keyword>
<reference evidence="2" key="2">
    <citation type="submission" date="2018-05" db="EMBL/GenBank/DDBJ databases">
        <title>OpunRS2 (Oryza punctata Reference Sequence Version 2).</title>
        <authorList>
            <person name="Zhang J."/>
            <person name="Kudrna D."/>
            <person name="Lee S."/>
            <person name="Talag J."/>
            <person name="Welchert J."/>
            <person name="Wing R.A."/>
        </authorList>
    </citation>
    <scope>NUCLEOTIDE SEQUENCE [LARGE SCALE GENOMIC DNA]</scope>
</reference>
<organism evidence="2">
    <name type="scientific">Oryza punctata</name>
    <name type="common">Red rice</name>
    <dbReference type="NCBI Taxonomy" id="4537"/>
    <lineage>
        <taxon>Eukaryota</taxon>
        <taxon>Viridiplantae</taxon>
        <taxon>Streptophyta</taxon>
        <taxon>Embryophyta</taxon>
        <taxon>Tracheophyta</taxon>
        <taxon>Spermatophyta</taxon>
        <taxon>Magnoliopsida</taxon>
        <taxon>Liliopsida</taxon>
        <taxon>Poales</taxon>
        <taxon>Poaceae</taxon>
        <taxon>BOP clade</taxon>
        <taxon>Oryzoideae</taxon>
        <taxon>Oryzeae</taxon>
        <taxon>Oryzinae</taxon>
        <taxon>Oryza</taxon>
    </lineage>
</organism>
<accession>A0A0E0K4T1</accession>
<dbReference type="Proteomes" id="UP000026962">
    <property type="component" value="Chromosome 2"/>
</dbReference>
<evidence type="ECO:0000256" key="1">
    <source>
        <dbReference type="SAM" id="MobiDB-lite"/>
    </source>
</evidence>
<name>A0A0E0K4T1_ORYPU</name>